<accession>A0A9Q0MX91</accession>
<evidence type="ECO:0000256" key="6">
    <source>
        <dbReference type="ARBA" id="ARBA00022842"/>
    </source>
</evidence>
<dbReference type="InterPro" id="IPR015797">
    <property type="entry name" value="NUDIX_hydrolase-like_dom_sf"/>
</dbReference>
<dbReference type="EC" id="3.6.1.45" evidence="9"/>
<comment type="catalytic activity">
    <reaction evidence="7">
        <text>UDP-sugar + H2O = UMP + alpha-D-aldose 1-phosphate.</text>
        <dbReference type="EC" id="3.6.1.45"/>
    </reaction>
</comment>
<dbReference type="GO" id="GO:0006753">
    <property type="term" value="P:nucleoside phosphate metabolic process"/>
    <property type="evidence" value="ECO:0007669"/>
    <property type="project" value="TreeGrafter"/>
</dbReference>
<dbReference type="GO" id="GO:0019693">
    <property type="term" value="P:ribose phosphate metabolic process"/>
    <property type="evidence" value="ECO:0007669"/>
    <property type="project" value="TreeGrafter"/>
</dbReference>
<dbReference type="InterPro" id="IPR000086">
    <property type="entry name" value="NUDIX_hydrolase_dom"/>
</dbReference>
<keyword evidence="4" id="KW-0963">Cytoplasm</keyword>
<comment type="caution">
    <text evidence="13">The sequence shown here is derived from an EMBL/GenBank/DDBJ whole genome shotgun (WGS) entry which is preliminary data.</text>
</comment>
<comment type="cofactor">
    <cofactor evidence="1">
        <name>Mg(2+)</name>
        <dbReference type="ChEBI" id="CHEBI:18420"/>
    </cofactor>
</comment>
<evidence type="ECO:0000259" key="12">
    <source>
        <dbReference type="PROSITE" id="PS51462"/>
    </source>
</evidence>
<proteinExistence type="predicted"/>
<evidence type="ECO:0000256" key="11">
    <source>
        <dbReference type="ARBA" id="ARBA00080475"/>
    </source>
</evidence>
<organism evidence="13 14">
    <name type="scientific">Pseudolycoriella hygida</name>
    <dbReference type="NCBI Taxonomy" id="35572"/>
    <lineage>
        <taxon>Eukaryota</taxon>
        <taxon>Metazoa</taxon>
        <taxon>Ecdysozoa</taxon>
        <taxon>Arthropoda</taxon>
        <taxon>Hexapoda</taxon>
        <taxon>Insecta</taxon>
        <taxon>Pterygota</taxon>
        <taxon>Neoptera</taxon>
        <taxon>Endopterygota</taxon>
        <taxon>Diptera</taxon>
        <taxon>Nematocera</taxon>
        <taxon>Sciaroidea</taxon>
        <taxon>Sciaridae</taxon>
        <taxon>Pseudolycoriella</taxon>
    </lineage>
</organism>
<evidence type="ECO:0000256" key="4">
    <source>
        <dbReference type="ARBA" id="ARBA00022490"/>
    </source>
</evidence>
<dbReference type="Proteomes" id="UP001151699">
    <property type="component" value="Chromosome X"/>
</dbReference>
<dbReference type="PANTHER" id="PTHR11839:SF15">
    <property type="entry name" value="URIDINE DIPHOSPHATE GLUCOSE PYROPHOSPHATASE NUDT14"/>
    <property type="match status" value="1"/>
</dbReference>
<protein>
    <recommendedName>
        <fullName evidence="10">Uridine diphosphate glucose pyrophosphatase NUDT14</fullName>
        <ecNumber evidence="9">3.6.1.45</ecNumber>
    </recommendedName>
    <alternativeName>
        <fullName evidence="11">Nucleoside diphosphate-linked moiety X motif 14</fullName>
    </alternativeName>
</protein>
<comment type="subunit">
    <text evidence="3">Homodimer.</text>
</comment>
<reference evidence="13" key="1">
    <citation type="submission" date="2022-07" db="EMBL/GenBank/DDBJ databases">
        <authorList>
            <person name="Trinca V."/>
            <person name="Uliana J.V.C."/>
            <person name="Torres T.T."/>
            <person name="Ward R.J."/>
            <person name="Monesi N."/>
        </authorList>
    </citation>
    <scope>NUCLEOTIDE SEQUENCE</scope>
    <source>
        <strain evidence="13">HSMRA1968</strain>
        <tissue evidence="13">Whole embryos</tissue>
    </source>
</reference>
<evidence type="ECO:0000256" key="7">
    <source>
        <dbReference type="ARBA" id="ARBA00051086"/>
    </source>
</evidence>
<evidence type="ECO:0000313" key="13">
    <source>
        <dbReference type="EMBL" id="KAJ6638899.1"/>
    </source>
</evidence>
<dbReference type="FunFam" id="3.90.79.10:FF:000035">
    <property type="entry name" value="Uridine diphosphate glucose pyrophosphatase"/>
    <property type="match status" value="1"/>
</dbReference>
<dbReference type="SUPFAM" id="SSF55811">
    <property type="entry name" value="Nudix"/>
    <property type="match status" value="1"/>
</dbReference>
<evidence type="ECO:0000313" key="14">
    <source>
        <dbReference type="Proteomes" id="UP001151699"/>
    </source>
</evidence>
<dbReference type="OrthoDB" id="10249920at2759"/>
<evidence type="ECO:0000256" key="10">
    <source>
        <dbReference type="ARBA" id="ARBA00071467"/>
    </source>
</evidence>
<evidence type="ECO:0000256" key="5">
    <source>
        <dbReference type="ARBA" id="ARBA00022801"/>
    </source>
</evidence>
<feature type="domain" description="Nudix hydrolase" evidence="12">
    <location>
        <begin position="39"/>
        <end position="197"/>
    </location>
</feature>
<dbReference type="GO" id="GO:0046872">
    <property type="term" value="F:metal ion binding"/>
    <property type="evidence" value="ECO:0007669"/>
    <property type="project" value="InterPro"/>
</dbReference>
<dbReference type="EMBL" id="WJQU01000003">
    <property type="protein sequence ID" value="KAJ6638899.1"/>
    <property type="molecule type" value="Genomic_DNA"/>
</dbReference>
<dbReference type="GO" id="GO:0008768">
    <property type="term" value="F:UDP-sugar diphosphatase activity"/>
    <property type="evidence" value="ECO:0007669"/>
    <property type="project" value="UniProtKB-EC"/>
</dbReference>
<dbReference type="Gene3D" id="3.90.79.10">
    <property type="entry name" value="Nucleoside Triphosphate Pyrophosphohydrolase"/>
    <property type="match status" value="1"/>
</dbReference>
<gene>
    <name evidence="13" type="primary">NUDT14_2</name>
    <name evidence="13" type="ORF">Bhyg_11637</name>
</gene>
<dbReference type="GO" id="GO:0005737">
    <property type="term" value="C:cytoplasm"/>
    <property type="evidence" value="ECO:0007669"/>
    <property type="project" value="UniProtKB-SubCell"/>
</dbReference>
<evidence type="ECO:0000256" key="9">
    <source>
        <dbReference type="ARBA" id="ARBA00066480"/>
    </source>
</evidence>
<dbReference type="AlphaFoldDB" id="A0A9Q0MX91"/>
<keyword evidence="5" id="KW-0378">Hydrolase</keyword>
<dbReference type="CDD" id="cd18887">
    <property type="entry name" value="NUDIX_UGPPase_Nudt14"/>
    <property type="match status" value="1"/>
</dbReference>
<comment type="subcellular location">
    <subcellularLocation>
        <location evidence="2">Cytoplasm</location>
    </subcellularLocation>
</comment>
<dbReference type="NCBIfam" id="TIGR00052">
    <property type="entry name" value="nudix-type nucleoside diphosphatase, YffH/AdpP family"/>
    <property type="match status" value="1"/>
</dbReference>
<dbReference type="InterPro" id="IPR004385">
    <property type="entry name" value="NDP_pyrophosphatase"/>
</dbReference>
<keyword evidence="6" id="KW-0460">Magnesium</keyword>
<evidence type="ECO:0000256" key="1">
    <source>
        <dbReference type="ARBA" id="ARBA00001946"/>
    </source>
</evidence>
<evidence type="ECO:0000256" key="3">
    <source>
        <dbReference type="ARBA" id="ARBA00011738"/>
    </source>
</evidence>
<evidence type="ECO:0000256" key="2">
    <source>
        <dbReference type="ARBA" id="ARBA00004496"/>
    </source>
</evidence>
<evidence type="ECO:0000256" key="8">
    <source>
        <dbReference type="ARBA" id="ARBA00054674"/>
    </source>
</evidence>
<sequence length="210" mass="23360">MENISNIRYGALPSNSPYIKPFRMVYVQDGITKDADLLKVHDSVCIIIYNRTTKKLIFVRQFRPAVYYAAVRESGSETDDNVDATKYPPKLGITLELCAGIVDKDLPLKEIAREEMLEECGFNISSDRLEEVMTYRSGIDSTGAAQTMFYCEVTDDDRVAAGGGVDGEMIDVVELPIDEVENMVKPGAKNVSSPGFLLGVLWFLCNKKPQ</sequence>
<comment type="function">
    <text evidence="8">Hydrolyzes UDP-glucose to glucose 1-phosphate and UMP and ADP-ribose to ribose 5-phosphate and AMP. The physiological substrate is probably UDP-glucose. Poor activity on other substrates such as ADP-glucose, CDP-glucose, GDP-glucose and GDP-mannose.</text>
</comment>
<name>A0A9Q0MX91_9DIPT</name>
<keyword evidence="14" id="KW-1185">Reference proteome</keyword>
<dbReference type="PROSITE" id="PS51462">
    <property type="entry name" value="NUDIX"/>
    <property type="match status" value="1"/>
</dbReference>
<dbReference type="PANTHER" id="PTHR11839">
    <property type="entry name" value="UDP/ADP-SUGAR PYROPHOSPHATASE"/>
    <property type="match status" value="1"/>
</dbReference>